<organism evidence="9 10">
    <name type="scientific">Flavobacterium suzhouense</name>
    <dbReference type="NCBI Taxonomy" id="1529638"/>
    <lineage>
        <taxon>Bacteria</taxon>
        <taxon>Pseudomonadati</taxon>
        <taxon>Bacteroidota</taxon>
        <taxon>Flavobacteriia</taxon>
        <taxon>Flavobacteriales</taxon>
        <taxon>Flavobacteriaceae</taxon>
        <taxon>Flavobacterium</taxon>
    </lineage>
</organism>
<dbReference type="PANTHER" id="PTHR10629">
    <property type="entry name" value="CYTOSINE-SPECIFIC METHYLTRANSFERASE"/>
    <property type="match status" value="1"/>
</dbReference>
<gene>
    <name evidence="9" type="ORF">ACFSR3_06820</name>
</gene>
<comment type="similarity">
    <text evidence="7 8">Belongs to the class I-like SAM-binding methyltransferase superfamily. C5-methyltransferase family.</text>
</comment>
<dbReference type="PROSITE" id="PS51679">
    <property type="entry name" value="SAM_MT_C5"/>
    <property type="match status" value="1"/>
</dbReference>
<dbReference type="PANTHER" id="PTHR10629:SF52">
    <property type="entry name" value="DNA (CYTOSINE-5)-METHYLTRANSFERASE 1"/>
    <property type="match status" value="1"/>
</dbReference>
<dbReference type="EMBL" id="JBHUMD010000007">
    <property type="protein sequence ID" value="MFD2601764.1"/>
    <property type="molecule type" value="Genomic_DNA"/>
</dbReference>
<evidence type="ECO:0000256" key="6">
    <source>
        <dbReference type="ARBA" id="ARBA00047422"/>
    </source>
</evidence>
<evidence type="ECO:0000256" key="8">
    <source>
        <dbReference type="RuleBase" id="RU000416"/>
    </source>
</evidence>
<feature type="active site" evidence="7">
    <location>
        <position position="99"/>
    </location>
</feature>
<dbReference type="NCBIfam" id="TIGR00675">
    <property type="entry name" value="dcm"/>
    <property type="match status" value="1"/>
</dbReference>
<dbReference type="InterPro" id="IPR050390">
    <property type="entry name" value="C5-Methyltransferase"/>
</dbReference>
<keyword evidence="4 7" id="KW-0949">S-adenosyl-L-methionine</keyword>
<keyword evidence="5" id="KW-0680">Restriction system</keyword>
<dbReference type="InterPro" id="IPR029063">
    <property type="entry name" value="SAM-dependent_MTases_sf"/>
</dbReference>
<evidence type="ECO:0000313" key="10">
    <source>
        <dbReference type="Proteomes" id="UP001597480"/>
    </source>
</evidence>
<proteinExistence type="inferred from homology"/>
<evidence type="ECO:0000313" key="9">
    <source>
        <dbReference type="EMBL" id="MFD2601764.1"/>
    </source>
</evidence>
<dbReference type="GO" id="GO:0003886">
    <property type="term" value="F:DNA (cytosine-5-)-methyltransferase activity"/>
    <property type="evidence" value="ECO:0007669"/>
    <property type="project" value="UniProtKB-EC"/>
</dbReference>
<evidence type="ECO:0000256" key="7">
    <source>
        <dbReference type="PROSITE-ProRule" id="PRU01016"/>
    </source>
</evidence>
<evidence type="ECO:0000256" key="4">
    <source>
        <dbReference type="ARBA" id="ARBA00022691"/>
    </source>
</evidence>
<dbReference type="PRINTS" id="PR00105">
    <property type="entry name" value="C5METTRFRASE"/>
</dbReference>
<dbReference type="Gene3D" id="3.40.50.150">
    <property type="entry name" value="Vaccinia Virus protein VP39"/>
    <property type="match status" value="1"/>
</dbReference>
<comment type="catalytic activity">
    <reaction evidence="6">
        <text>a 2'-deoxycytidine in DNA + S-adenosyl-L-methionine = a 5-methyl-2'-deoxycytidine in DNA + S-adenosyl-L-homocysteine + H(+)</text>
        <dbReference type="Rhea" id="RHEA:13681"/>
        <dbReference type="Rhea" id="RHEA-COMP:11369"/>
        <dbReference type="Rhea" id="RHEA-COMP:11370"/>
        <dbReference type="ChEBI" id="CHEBI:15378"/>
        <dbReference type="ChEBI" id="CHEBI:57856"/>
        <dbReference type="ChEBI" id="CHEBI:59789"/>
        <dbReference type="ChEBI" id="CHEBI:85452"/>
        <dbReference type="ChEBI" id="CHEBI:85454"/>
        <dbReference type="EC" id="2.1.1.37"/>
    </reaction>
</comment>
<evidence type="ECO:0000256" key="5">
    <source>
        <dbReference type="ARBA" id="ARBA00022747"/>
    </source>
</evidence>
<sequence length="383" mass="43959">MNNVDAQNINILSLFSGGGFLDIGFLNQGYNINQAIEINPFFIDCYNEGIKSYYTNTNSISKGLYSPIETPFDASTKQNQKIIKSLNHGVSGIIGGPPCQDYSIGGNNAGMEGERGKLIYSYFEIVKNVNPEFIFFENVPGLYNTKVHQIAFLDLVSRLEKVGYCVWYTILNSLNFGIPQDRPRLTLVGFKKDIVKKLKKAGYKDLKEEVKSEEEFIFKWPKKIIENPKNIKWPSKWEFGSDIIEQDLSLIPDDHKNLQIISAFQGLTMDMPNQDEFFVPKSHRFNTVHEGDTNRKSFKRLHRYRYSPTVAYGNNEVHLHPTEARRISVREALRIQSVPDSYVLPKDIPLTHKFKVISNGVPTHKSELIAQEIRRTLENFRKL</sequence>
<dbReference type="InterPro" id="IPR001525">
    <property type="entry name" value="C5_MeTfrase"/>
</dbReference>
<keyword evidence="3 7" id="KW-0808">Transferase</keyword>
<dbReference type="EC" id="2.1.1.37" evidence="1"/>
<name>A0ABW5NRV8_9FLAO</name>
<comment type="caution">
    <text evidence="9">The sequence shown here is derived from an EMBL/GenBank/DDBJ whole genome shotgun (WGS) entry which is preliminary data.</text>
</comment>
<dbReference type="Gene3D" id="3.90.120.10">
    <property type="entry name" value="DNA Methylase, subunit A, domain 2"/>
    <property type="match status" value="1"/>
</dbReference>
<dbReference type="Pfam" id="PF00145">
    <property type="entry name" value="DNA_methylase"/>
    <property type="match status" value="1"/>
</dbReference>
<evidence type="ECO:0000256" key="1">
    <source>
        <dbReference type="ARBA" id="ARBA00011975"/>
    </source>
</evidence>
<dbReference type="GO" id="GO:0032259">
    <property type="term" value="P:methylation"/>
    <property type="evidence" value="ECO:0007669"/>
    <property type="project" value="UniProtKB-KW"/>
</dbReference>
<evidence type="ECO:0000256" key="3">
    <source>
        <dbReference type="ARBA" id="ARBA00022679"/>
    </source>
</evidence>
<evidence type="ECO:0000256" key="2">
    <source>
        <dbReference type="ARBA" id="ARBA00022603"/>
    </source>
</evidence>
<dbReference type="RefSeq" id="WP_379820295.1">
    <property type="nucleotide sequence ID" value="NZ_JBHUMD010000007.1"/>
</dbReference>
<protein>
    <recommendedName>
        <fullName evidence="1">DNA (cytosine-5-)-methyltransferase</fullName>
        <ecNumber evidence="1">2.1.1.37</ecNumber>
    </recommendedName>
</protein>
<keyword evidence="10" id="KW-1185">Reference proteome</keyword>
<dbReference type="Proteomes" id="UP001597480">
    <property type="component" value="Unassembled WGS sequence"/>
</dbReference>
<keyword evidence="2 7" id="KW-0489">Methyltransferase</keyword>
<dbReference type="SUPFAM" id="SSF53335">
    <property type="entry name" value="S-adenosyl-L-methionine-dependent methyltransferases"/>
    <property type="match status" value="1"/>
</dbReference>
<reference evidence="10" key="1">
    <citation type="journal article" date="2019" name="Int. J. Syst. Evol. Microbiol.">
        <title>The Global Catalogue of Microorganisms (GCM) 10K type strain sequencing project: providing services to taxonomists for standard genome sequencing and annotation.</title>
        <authorList>
            <consortium name="The Broad Institute Genomics Platform"/>
            <consortium name="The Broad Institute Genome Sequencing Center for Infectious Disease"/>
            <person name="Wu L."/>
            <person name="Ma J."/>
        </authorList>
    </citation>
    <scope>NUCLEOTIDE SEQUENCE [LARGE SCALE GENOMIC DNA]</scope>
    <source>
        <strain evidence="10">KCTC 42107</strain>
    </source>
</reference>
<accession>A0ABW5NRV8</accession>